<reference evidence="2" key="1">
    <citation type="journal article" date="2014" name="Int. J. Syst. Evol. Microbiol.">
        <title>Complete genome of a new Firmicutes species belonging to the dominant human colonic microbiota ('Ruminococcus bicirculans') reveals two chromosomes and a selective capacity to utilize plant glucans.</title>
        <authorList>
            <consortium name="NISC Comparative Sequencing Program"/>
            <person name="Wegmann U."/>
            <person name="Louis P."/>
            <person name="Goesmann A."/>
            <person name="Henrissat B."/>
            <person name="Duncan S.H."/>
            <person name="Flint H.J."/>
        </authorList>
    </citation>
    <scope>NUCLEOTIDE SEQUENCE</scope>
    <source>
        <strain evidence="2">NBRC 102424</strain>
    </source>
</reference>
<organism evidence="2 3">
    <name type="scientific">Methylophaga thalassica</name>
    <dbReference type="NCBI Taxonomy" id="40223"/>
    <lineage>
        <taxon>Bacteria</taxon>
        <taxon>Pseudomonadati</taxon>
        <taxon>Pseudomonadota</taxon>
        <taxon>Gammaproteobacteria</taxon>
        <taxon>Thiotrichales</taxon>
        <taxon>Piscirickettsiaceae</taxon>
        <taxon>Methylophaga</taxon>
    </lineage>
</organism>
<accession>A0ABQ5TU40</accession>
<evidence type="ECO:0000256" key="1">
    <source>
        <dbReference type="SAM" id="MobiDB-lite"/>
    </source>
</evidence>
<dbReference type="Proteomes" id="UP001161423">
    <property type="component" value="Unassembled WGS sequence"/>
</dbReference>
<name>A0ABQ5TU40_9GAMM</name>
<proteinExistence type="predicted"/>
<dbReference type="InterPro" id="IPR009228">
    <property type="entry name" value="Capsid_scaffold_GpO"/>
</dbReference>
<keyword evidence="3" id="KW-1185">Reference proteome</keyword>
<sequence length="298" mass="33021">MAKLKTEWVRIGRSGKTIDGRDIDPQWLRDAAETYDPELYQAKIWPDHIRMYSMGSVVAVRAEDNSEGGVDLYAQIAPNEIYQSTARSGQRLHTSMELMPNFRDTGKFYLSGLAATDTPASVATSEMRFTANKDQTIILGEFVENETHNFNDSHNDDQPPRWFTRLFTKDKSDEGDMDKKTAEKLTALMTGLSESLAAFKQQLDGKPEGDGKPNGEPATLEITAERFAALEAEIKELKDAKASEKGGEQASAVDAEAFNKLQTKFDELTKQFKAALKEQPGTPGGEHDGDGFNASHYV</sequence>
<evidence type="ECO:0000313" key="3">
    <source>
        <dbReference type="Proteomes" id="UP001161423"/>
    </source>
</evidence>
<dbReference type="EMBL" id="BSND01000003">
    <property type="protein sequence ID" value="GLP98673.1"/>
    <property type="molecule type" value="Genomic_DNA"/>
</dbReference>
<dbReference type="RefSeq" id="WP_284722332.1">
    <property type="nucleotide sequence ID" value="NZ_BSND01000003.1"/>
</dbReference>
<feature type="region of interest" description="Disordered" evidence="1">
    <location>
        <begin position="272"/>
        <end position="298"/>
    </location>
</feature>
<comment type="caution">
    <text evidence="2">The sequence shown here is derived from an EMBL/GenBank/DDBJ whole genome shotgun (WGS) entry which is preliminary data.</text>
</comment>
<dbReference type="Pfam" id="PF05929">
    <property type="entry name" value="Phage_GPO"/>
    <property type="match status" value="1"/>
</dbReference>
<evidence type="ECO:0000313" key="2">
    <source>
        <dbReference type="EMBL" id="GLP98673.1"/>
    </source>
</evidence>
<reference evidence="2" key="2">
    <citation type="submission" date="2023-01" db="EMBL/GenBank/DDBJ databases">
        <title>Draft genome sequence of Methylophaga thalassica strain NBRC 102424.</title>
        <authorList>
            <person name="Sun Q."/>
            <person name="Mori K."/>
        </authorList>
    </citation>
    <scope>NUCLEOTIDE SEQUENCE</scope>
    <source>
        <strain evidence="2">NBRC 102424</strain>
    </source>
</reference>
<gene>
    <name evidence="2" type="primary">gpO</name>
    <name evidence="2" type="ORF">GCM10007891_05270</name>
</gene>
<protein>
    <submittedName>
        <fullName evidence="2">Phage capsid scaffolding protein</fullName>
    </submittedName>
</protein>